<dbReference type="PANTHER" id="PTHR11938:SF133">
    <property type="entry name" value="GLUTAMATE SYNTHASE (NADH)"/>
    <property type="match status" value="1"/>
</dbReference>
<name>A0AAX1UN48_CERSP</name>
<evidence type="ECO:0000256" key="18">
    <source>
        <dbReference type="ARBA" id="ARBA00079921"/>
    </source>
</evidence>
<dbReference type="Pfam" id="PF00310">
    <property type="entry name" value="GATase_2"/>
    <property type="match status" value="1"/>
</dbReference>
<organism evidence="21 22">
    <name type="scientific">Cereibacter sphaeroides</name>
    <name type="common">Rhodobacter sphaeroides</name>
    <dbReference type="NCBI Taxonomy" id="1063"/>
    <lineage>
        <taxon>Bacteria</taxon>
        <taxon>Pseudomonadati</taxon>
        <taxon>Pseudomonadota</taxon>
        <taxon>Alphaproteobacteria</taxon>
        <taxon>Rhodobacterales</taxon>
        <taxon>Paracoccaceae</taxon>
        <taxon>Cereibacter</taxon>
    </lineage>
</organism>
<keyword evidence="14" id="KW-0003">3Fe-4S</keyword>
<dbReference type="InterPro" id="IPR006982">
    <property type="entry name" value="Glu_synth_centr_N"/>
</dbReference>
<reference evidence="21 22" key="1">
    <citation type="submission" date="2018-08" db="EMBL/GenBank/DDBJ databases">
        <title>Draft genome sequence of Rhodobacter sphaeroides FY.</title>
        <authorList>
            <person name="Rayyan A."/>
            <person name="Meyer T.E."/>
            <person name="Kyndt J.A."/>
        </authorList>
    </citation>
    <scope>NUCLEOTIDE SEQUENCE [LARGE SCALE GENOMIC DNA]</scope>
    <source>
        <strain evidence="21 22">FY</strain>
    </source>
</reference>
<dbReference type="EC" id="1.4.1.13" evidence="4"/>
<dbReference type="GO" id="GO:0006537">
    <property type="term" value="P:glutamate biosynthetic process"/>
    <property type="evidence" value="ECO:0007669"/>
    <property type="project" value="UniProtKB-KW"/>
</dbReference>
<dbReference type="SUPFAM" id="SSF69336">
    <property type="entry name" value="Alpha subunit of glutamate synthase, C-terminal domain"/>
    <property type="match status" value="1"/>
</dbReference>
<dbReference type="NCBIfam" id="NF008730">
    <property type="entry name" value="PRK11750.1"/>
    <property type="match status" value="1"/>
</dbReference>
<dbReference type="PROSITE" id="PS51278">
    <property type="entry name" value="GATASE_TYPE_2"/>
    <property type="match status" value="1"/>
</dbReference>
<dbReference type="PANTHER" id="PTHR11938">
    <property type="entry name" value="FAD NADPH DEHYDROGENASE/OXIDOREDUCTASE"/>
    <property type="match status" value="1"/>
</dbReference>
<dbReference type="InterPro" id="IPR029055">
    <property type="entry name" value="Ntn_hydrolases_N"/>
</dbReference>
<dbReference type="GO" id="GO:0019676">
    <property type="term" value="P:ammonia assimilation cycle"/>
    <property type="evidence" value="ECO:0007669"/>
    <property type="project" value="TreeGrafter"/>
</dbReference>
<comment type="catalytic activity">
    <reaction evidence="16">
        <text>2 L-glutamate + NADP(+) = L-glutamine + 2-oxoglutarate + NADPH + H(+)</text>
        <dbReference type="Rhea" id="RHEA:15501"/>
        <dbReference type="ChEBI" id="CHEBI:15378"/>
        <dbReference type="ChEBI" id="CHEBI:16810"/>
        <dbReference type="ChEBI" id="CHEBI:29985"/>
        <dbReference type="ChEBI" id="CHEBI:57783"/>
        <dbReference type="ChEBI" id="CHEBI:58349"/>
        <dbReference type="ChEBI" id="CHEBI:58359"/>
        <dbReference type="EC" id="1.4.1.13"/>
    </reaction>
</comment>
<evidence type="ECO:0000256" key="3">
    <source>
        <dbReference type="ARBA" id="ARBA00009716"/>
    </source>
</evidence>
<dbReference type="InterPro" id="IPR050711">
    <property type="entry name" value="ET-N_metabolism_enzyme"/>
</dbReference>
<keyword evidence="7" id="KW-0288">FMN</keyword>
<keyword evidence="12" id="KW-0411">Iron-sulfur</keyword>
<proteinExistence type="inferred from homology"/>
<dbReference type="CDD" id="cd02808">
    <property type="entry name" value="GltS_FMN"/>
    <property type="match status" value="1"/>
</dbReference>
<accession>A0AAX1UN48</accession>
<keyword evidence="10 21" id="KW-0560">Oxidoreductase</keyword>
<dbReference type="SUPFAM" id="SSF56235">
    <property type="entry name" value="N-terminal nucleophile aminohydrolases (Ntn hydrolases)"/>
    <property type="match status" value="1"/>
</dbReference>
<keyword evidence="11" id="KW-0408">Iron</keyword>
<dbReference type="RefSeq" id="WP_002721575.1">
    <property type="nucleotide sequence ID" value="NZ_BJXO01000009.1"/>
</dbReference>
<dbReference type="InterPro" id="IPR002489">
    <property type="entry name" value="Glu_synth_asu_C"/>
</dbReference>
<dbReference type="Gene3D" id="2.160.20.60">
    <property type="entry name" value="Glutamate synthase, alpha subunit, C-terminal domain"/>
    <property type="match status" value="1"/>
</dbReference>
<comment type="pathway">
    <text evidence="15">Amino-acid biosynthesis; L-glutamate biosynthesis via GLT pathway; L-glutamate from 2-oxoglutarate and L-glutamine (NADP(+) route): step 1/1.</text>
</comment>
<evidence type="ECO:0000256" key="8">
    <source>
        <dbReference type="ARBA" id="ARBA00022723"/>
    </source>
</evidence>
<dbReference type="Pfam" id="PF01493">
    <property type="entry name" value="GXGXG"/>
    <property type="match status" value="1"/>
</dbReference>
<evidence type="ECO:0000313" key="21">
    <source>
        <dbReference type="EMBL" id="RHZ96811.1"/>
    </source>
</evidence>
<evidence type="ECO:0000256" key="7">
    <source>
        <dbReference type="ARBA" id="ARBA00022643"/>
    </source>
</evidence>
<feature type="region of interest" description="Disordered" evidence="19">
    <location>
        <begin position="910"/>
        <end position="933"/>
    </location>
</feature>
<protein>
    <recommendedName>
        <fullName evidence="17">Glutamate synthase [NADPH] large chain</fullName>
        <ecNumber evidence="4">1.4.1.13</ecNumber>
    </recommendedName>
    <alternativeName>
        <fullName evidence="18">Glutamate synthase subunit alpha</fullName>
    </alternativeName>
</protein>
<keyword evidence="8" id="KW-0479">Metal-binding</keyword>
<dbReference type="FunFam" id="3.20.20.70:FF:000097">
    <property type="entry name" value="Glutamate synthase, large subunit"/>
    <property type="match status" value="1"/>
</dbReference>
<dbReference type="Pfam" id="PF01645">
    <property type="entry name" value="Glu_synthase"/>
    <property type="match status" value="1"/>
</dbReference>
<feature type="domain" description="Glutamine amidotransferase type-2" evidence="20">
    <location>
        <begin position="34"/>
        <end position="431"/>
    </location>
</feature>
<keyword evidence="9" id="KW-0315">Glutamine amidotransferase</keyword>
<evidence type="ECO:0000256" key="16">
    <source>
        <dbReference type="ARBA" id="ARBA00048151"/>
    </source>
</evidence>
<evidence type="ECO:0000256" key="19">
    <source>
        <dbReference type="SAM" id="MobiDB-lite"/>
    </source>
</evidence>
<comment type="similarity">
    <text evidence="3">Belongs to the glutamate synthase family.</text>
</comment>
<dbReference type="InterPro" id="IPR013785">
    <property type="entry name" value="Aldolase_TIM"/>
</dbReference>
<comment type="caution">
    <text evidence="21">The sequence shown here is derived from an EMBL/GenBank/DDBJ whole genome shotgun (WGS) entry which is preliminary data.</text>
</comment>
<dbReference type="GeneID" id="3718061"/>
<dbReference type="Pfam" id="PF04898">
    <property type="entry name" value="Glu_syn_central"/>
    <property type="match status" value="1"/>
</dbReference>
<evidence type="ECO:0000259" key="20">
    <source>
        <dbReference type="PROSITE" id="PS51278"/>
    </source>
</evidence>
<dbReference type="Gene3D" id="3.60.20.10">
    <property type="entry name" value="Glutamine Phosphoribosylpyrophosphate, subunit 1, domain 1"/>
    <property type="match status" value="1"/>
</dbReference>
<evidence type="ECO:0000256" key="15">
    <source>
        <dbReference type="ARBA" id="ARBA00037898"/>
    </source>
</evidence>
<evidence type="ECO:0000256" key="14">
    <source>
        <dbReference type="ARBA" id="ARBA00023291"/>
    </source>
</evidence>
<comment type="cofactor">
    <cofactor evidence="1">
        <name>FMN</name>
        <dbReference type="ChEBI" id="CHEBI:58210"/>
    </cofactor>
</comment>
<sequence>MTIYDEAWVKAEEAKRAWLDANGLYKAEDEHASCGVGLVVSISGTPSRKVVESGIAALKAVWHRGAVDADGKTGDGAGIHVQIPVKFFYDQIRRTGHEPDMHKLVAVGQVFLPRTDLSGQERCRTIVESEVLRMGHYIYGWRHVPVDTSVLGEKANATRPEIEQILIRCEKDIDDEQFERELYIIRRRIEKAAQAGSIQGLYLCSLSCRSIIYKGMMLAEQVATFYPDLQDERFESSFAIYHQRYSTNTFPQWWLAQPFRMLAHNGEINTLKGNINWMKSHEIRMASSAFGDAAEDIKPIVPQGSSDSGALDAVFEVMVRSGRSAPMVKTMMVPEAWSKTTTDMPKAWADMYAYCNAVMEPWDGPAALAMTDGRWVCGGLDRNGLRPMRYVVTGDGMLIAGSEAGMVPVDEMNVREKGALGPGQLIAVDMAEGKLYHDAELKDTLAASQPFGDWIEKVVDLNAILADVPEQRMFAPAELRKRQIAAGFSVEEIEQVLVPMAEDGKEMIASMGDDTPPAVLSSVYRPLSHFFRQNFSQVTNPPIDSLRESRVMSLKTRFGNLKNVLDEHSSQTEILILESPFVANSEFETMLSQFGTNVATIDCTFPADHHHDALRHGLERIRAEAEDAVRSGAAHIVLTDQNQGPGAVPMPMILATSAVHSWLTRKGLRTFTSINVRSAECIDPHYFAVLIGCGATTVNAYLAQDTIADRIERGLLEGNLNDAMRRYRDAINAGLLKIMSKMGISVISSYRGGLNFEAVGLSRAMVAEYFPGMHSRISGIGTSGIQHKLEQIHAKGWLGGSDVLPIGGFYKARRSGEKHAWEASTMHMLQQACDRASYDIWKQFSATLRANPPIHLRDLLDIKTLGRPVPIEEVESITSIRKRFVTPGMSLGALSPEAHKTLNIAMNRIGAKSDSGEGGEDPAHFVPEPNGDNPSAKIKQVASGRFGVTAEYLNACEELEIKVAQGAKPGEGGQLPGMKVTELIARLRHSTPGVTLISPPPHHDIYSIEDLAQLIYDLKQINPRAKVTVKLVAASGVGTIAAGVAKAKADVILISGHNGGTGASPGTSIKYAGLPWEMGLTEAHQVLAMNNLRDRVTLRTDGGLRTGRDIVMAAMMGAEEYGIGTAALIAMGCIMVRQCQSNTCPVGVCTQDKKLREKFTGSADKVVNLITFYAQEVREILASIGARSMDEIIGRADLLTQVSRGAAHLDDLDLNPLLITVDGSNRITYDRSKPRNAVPDTLDAEIVKDGARFFEDGEKMQLSYAVRNTHRTIGTRASSHIVRKYGMRNNLQPDHLTVKLTGSCGQSLGAFAAKGLKIEVAGDANDYVAKGLSGGTIVVHPQMESPLVAAENTIIGNTVLYGATDGFLFAAGRAGERFAVRNSGAKVVVEGCGSNGCEYMTGGVAVILGRIGANFGAGMTGGMAYLYDPSGVAEDFMNLETLVTCAIGHPHWEAQLKGLIERHVRETGSRHAARILNDWETERANFLQVCPKEMLVHLPFPLSDEPQAVPAE</sequence>
<evidence type="ECO:0000256" key="5">
    <source>
        <dbReference type="ARBA" id="ARBA00022605"/>
    </source>
</evidence>
<dbReference type="InterPro" id="IPR017932">
    <property type="entry name" value="GATase_2_dom"/>
</dbReference>
<evidence type="ECO:0000256" key="17">
    <source>
        <dbReference type="ARBA" id="ARBA00072108"/>
    </source>
</evidence>
<dbReference type="FunFam" id="3.60.20.10:FF:000001">
    <property type="entry name" value="Glutamate synthase, large subunit"/>
    <property type="match status" value="1"/>
</dbReference>
<keyword evidence="13" id="KW-0314">Glutamate biosynthesis</keyword>
<dbReference type="InterPro" id="IPR036485">
    <property type="entry name" value="Glu_synth_asu_C_sf"/>
</dbReference>
<keyword evidence="6" id="KW-0285">Flavoprotein</keyword>
<dbReference type="GO" id="GO:0046872">
    <property type="term" value="F:metal ion binding"/>
    <property type="evidence" value="ECO:0007669"/>
    <property type="project" value="UniProtKB-KW"/>
</dbReference>
<evidence type="ECO:0000256" key="11">
    <source>
        <dbReference type="ARBA" id="ARBA00023004"/>
    </source>
</evidence>
<gene>
    <name evidence="21" type="ORF">D1114_04935</name>
</gene>
<dbReference type="GO" id="GO:0051538">
    <property type="term" value="F:3 iron, 4 sulfur cluster binding"/>
    <property type="evidence" value="ECO:0007669"/>
    <property type="project" value="UniProtKB-KW"/>
</dbReference>
<dbReference type="CDD" id="cd00982">
    <property type="entry name" value="gltB_C"/>
    <property type="match status" value="1"/>
</dbReference>
<evidence type="ECO:0000256" key="4">
    <source>
        <dbReference type="ARBA" id="ARBA00012079"/>
    </source>
</evidence>
<dbReference type="GO" id="GO:0004355">
    <property type="term" value="F:glutamate synthase (NADPH) activity"/>
    <property type="evidence" value="ECO:0007669"/>
    <property type="project" value="UniProtKB-EC"/>
</dbReference>
<dbReference type="SUPFAM" id="SSF51395">
    <property type="entry name" value="FMN-linked oxidoreductases"/>
    <property type="match status" value="1"/>
</dbReference>
<evidence type="ECO:0000256" key="6">
    <source>
        <dbReference type="ARBA" id="ARBA00022630"/>
    </source>
</evidence>
<evidence type="ECO:0000256" key="12">
    <source>
        <dbReference type="ARBA" id="ARBA00023014"/>
    </source>
</evidence>
<dbReference type="EMBL" id="QWGP01000004">
    <property type="protein sequence ID" value="RHZ96811.1"/>
    <property type="molecule type" value="Genomic_DNA"/>
</dbReference>
<evidence type="ECO:0000256" key="10">
    <source>
        <dbReference type="ARBA" id="ARBA00023002"/>
    </source>
</evidence>
<comment type="cofactor">
    <cofactor evidence="2">
        <name>[3Fe-4S] cluster</name>
        <dbReference type="ChEBI" id="CHEBI:21137"/>
    </cofactor>
</comment>
<keyword evidence="5" id="KW-0028">Amino-acid biosynthesis</keyword>
<evidence type="ECO:0000313" key="22">
    <source>
        <dbReference type="Proteomes" id="UP000266305"/>
    </source>
</evidence>
<evidence type="ECO:0000256" key="1">
    <source>
        <dbReference type="ARBA" id="ARBA00001917"/>
    </source>
</evidence>
<evidence type="ECO:0000256" key="2">
    <source>
        <dbReference type="ARBA" id="ARBA00001927"/>
    </source>
</evidence>
<dbReference type="CDD" id="cd00713">
    <property type="entry name" value="GltS"/>
    <property type="match status" value="1"/>
</dbReference>
<dbReference type="Proteomes" id="UP000266305">
    <property type="component" value="Unassembled WGS sequence"/>
</dbReference>
<dbReference type="InterPro" id="IPR002932">
    <property type="entry name" value="Glu_synthdom"/>
</dbReference>
<evidence type="ECO:0000256" key="9">
    <source>
        <dbReference type="ARBA" id="ARBA00022962"/>
    </source>
</evidence>
<evidence type="ECO:0000256" key="13">
    <source>
        <dbReference type="ARBA" id="ARBA00023164"/>
    </source>
</evidence>
<dbReference type="Gene3D" id="3.20.20.70">
    <property type="entry name" value="Aldolase class I"/>
    <property type="match status" value="2"/>
</dbReference>